<gene>
    <name evidence="2" type="ORF">JTE90_020171</name>
</gene>
<accession>A0AAV6TYD0</accession>
<feature type="region of interest" description="Disordered" evidence="1">
    <location>
        <begin position="84"/>
        <end position="142"/>
    </location>
</feature>
<feature type="region of interest" description="Disordered" evidence="1">
    <location>
        <begin position="1"/>
        <end position="61"/>
    </location>
</feature>
<proteinExistence type="predicted"/>
<feature type="compositionally biased region" description="Basic and acidic residues" evidence="1">
    <location>
        <begin position="356"/>
        <end position="384"/>
    </location>
</feature>
<protein>
    <submittedName>
        <fullName evidence="2">Uncharacterized protein</fullName>
    </submittedName>
</protein>
<dbReference type="Proteomes" id="UP000827092">
    <property type="component" value="Unassembled WGS sequence"/>
</dbReference>
<evidence type="ECO:0000313" key="3">
    <source>
        <dbReference type="Proteomes" id="UP000827092"/>
    </source>
</evidence>
<feature type="compositionally biased region" description="Polar residues" evidence="1">
    <location>
        <begin position="42"/>
        <end position="61"/>
    </location>
</feature>
<comment type="caution">
    <text evidence="2">The sequence shown here is derived from an EMBL/GenBank/DDBJ whole genome shotgun (WGS) entry which is preliminary data.</text>
</comment>
<feature type="compositionally biased region" description="Basic and acidic residues" evidence="1">
    <location>
        <begin position="1"/>
        <end position="12"/>
    </location>
</feature>
<sequence length="416" mass="47150">MLRDPDRIEKTKYRTAVPLGEPIARGGSQSSGVAVLPPKVSSLDQDWSPTPQTLADPQLQRVSLGSYQATTSQADARQQLQVEIPRQNKSSDNAQTPDSELSFAEVAGSSPSRPRGPIQVKNTAPRSNSGSSGPNQVKPGNAVKKTWPYFQEALVVGRLGNTPSSKLPFRSFMWNLLETNGLGKPAHARSTLAGGLVMFFSAIQSLNALEEAQGRDDFRERISVRRSCGNSRKPLIKIDDMEDIDSEVKRNKIAREIEAECSLPNGTLRFVFKYSRDSKEQRSDWVLEVDPRYWVNICERHFRKEDILYEVEYFCHKSGRLLKSPLPYPRLKKDTLPEILQECPAYLQPTTSAARESPDKKRRRLEESRIKKAMDDSEKAQQEHMKETTFSTLRELDMCLKKQMTFGQYVLRKIIF</sequence>
<organism evidence="2 3">
    <name type="scientific">Oedothorax gibbosus</name>
    <dbReference type="NCBI Taxonomy" id="931172"/>
    <lineage>
        <taxon>Eukaryota</taxon>
        <taxon>Metazoa</taxon>
        <taxon>Ecdysozoa</taxon>
        <taxon>Arthropoda</taxon>
        <taxon>Chelicerata</taxon>
        <taxon>Arachnida</taxon>
        <taxon>Araneae</taxon>
        <taxon>Araneomorphae</taxon>
        <taxon>Entelegynae</taxon>
        <taxon>Araneoidea</taxon>
        <taxon>Linyphiidae</taxon>
        <taxon>Erigoninae</taxon>
        <taxon>Oedothorax</taxon>
    </lineage>
</organism>
<feature type="region of interest" description="Disordered" evidence="1">
    <location>
        <begin position="350"/>
        <end position="384"/>
    </location>
</feature>
<feature type="compositionally biased region" description="Polar residues" evidence="1">
    <location>
        <begin position="84"/>
        <end position="99"/>
    </location>
</feature>
<name>A0AAV6TYD0_9ARAC</name>
<feature type="compositionally biased region" description="Polar residues" evidence="1">
    <location>
        <begin position="120"/>
        <end position="135"/>
    </location>
</feature>
<dbReference type="AlphaFoldDB" id="A0AAV6TYD0"/>
<evidence type="ECO:0000313" key="2">
    <source>
        <dbReference type="EMBL" id="KAG8176386.1"/>
    </source>
</evidence>
<dbReference type="EMBL" id="JAFNEN010000888">
    <property type="protein sequence ID" value="KAG8176386.1"/>
    <property type="molecule type" value="Genomic_DNA"/>
</dbReference>
<keyword evidence="3" id="KW-1185">Reference proteome</keyword>
<evidence type="ECO:0000256" key="1">
    <source>
        <dbReference type="SAM" id="MobiDB-lite"/>
    </source>
</evidence>
<reference evidence="2 3" key="1">
    <citation type="journal article" date="2022" name="Nat. Ecol. Evol.">
        <title>A masculinizing supergene underlies an exaggerated male reproductive morph in a spider.</title>
        <authorList>
            <person name="Hendrickx F."/>
            <person name="De Corte Z."/>
            <person name="Sonet G."/>
            <person name="Van Belleghem S.M."/>
            <person name="Kostlbacher S."/>
            <person name="Vangestel C."/>
        </authorList>
    </citation>
    <scope>NUCLEOTIDE SEQUENCE [LARGE SCALE GENOMIC DNA]</scope>
    <source>
        <strain evidence="2">W744_W776</strain>
    </source>
</reference>